<sequence length="561" mass="61187">MQSPPYHTLMLGTATLFQNFPQHINLLALILATLPKSTNPLIYLADLFTTAFSHPLELMHIPSQTSCIPCLGGGLLFLLPSLFPSSTSSHVHAARDLALTHSRSRLSHPFISASLGGLHHCRKNGPPSEVRPSPRSSVSFLLSQPLHLQLQHFFKDPLVSFLFLGSRTGCFHGVRRSTPTTATHICCPPQPSCLHHFLHRLFASYAFKVIPSTLDDQHSIFKVLAVSLYSFLDLLNLGSPRAVQPLPRKEHLTCLAAYLIILSPIMRIGPSSPSSSSVLVFPVSCPLQSLPPLRLVIFLVVILSLVSLHLASFLLFSTGAGVVWSLGFLRYLFSTGCWGGLSLGFLRYLVLDSPIHAAQTSNVKPHTHTSHNPTLSGTTLLHTPHAILFILLAILLKEILAESRGTLELNELELEGFSGGTLGLHRRQVWLITSQPHMICGWAEPGSLQTAESVVSSCSAFSRGGCSCVSLRRTGRTARTVTVLSIPHMCSSARPGTPQGQEILPEEVNFEDLCSSKGTWPPGGEDGPGGHESLYTCTSSHHKYYTHTVKLRQSVVRHGRT</sequence>
<keyword evidence="1" id="KW-0812">Transmembrane</keyword>
<organism evidence="2 3">
    <name type="scientific">Chionoecetes opilio</name>
    <name type="common">Atlantic snow crab</name>
    <name type="synonym">Cancer opilio</name>
    <dbReference type="NCBI Taxonomy" id="41210"/>
    <lineage>
        <taxon>Eukaryota</taxon>
        <taxon>Metazoa</taxon>
        <taxon>Ecdysozoa</taxon>
        <taxon>Arthropoda</taxon>
        <taxon>Crustacea</taxon>
        <taxon>Multicrustacea</taxon>
        <taxon>Malacostraca</taxon>
        <taxon>Eumalacostraca</taxon>
        <taxon>Eucarida</taxon>
        <taxon>Decapoda</taxon>
        <taxon>Pleocyemata</taxon>
        <taxon>Brachyura</taxon>
        <taxon>Eubrachyura</taxon>
        <taxon>Majoidea</taxon>
        <taxon>Majidae</taxon>
        <taxon>Chionoecetes</taxon>
    </lineage>
</organism>
<dbReference type="AlphaFoldDB" id="A0A8J4Y8Z2"/>
<feature type="transmembrane region" description="Helical" evidence="1">
    <location>
        <begin position="379"/>
        <end position="396"/>
    </location>
</feature>
<evidence type="ECO:0000313" key="2">
    <source>
        <dbReference type="EMBL" id="KAG0722338.1"/>
    </source>
</evidence>
<evidence type="ECO:0000256" key="1">
    <source>
        <dbReference type="SAM" id="Phobius"/>
    </source>
</evidence>
<comment type="caution">
    <text evidence="2">The sequence shown here is derived from an EMBL/GenBank/DDBJ whole genome shotgun (WGS) entry which is preliminary data.</text>
</comment>
<gene>
    <name evidence="2" type="ORF">GWK47_044658</name>
</gene>
<proteinExistence type="predicted"/>
<accession>A0A8J4Y8Z2</accession>
<name>A0A8J4Y8Z2_CHIOP</name>
<keyword evidence="3" id="KW-1185">Reference proteome</keyword>
<keyword evidence="1" id="KW-1133">Transmembrane helix</keyword>
<keyword evidence="1" id="KW-0472">Membrane</keyword>
<dbReference type="Proteomes" id="UP000770661">
    <property type="component" value="Unassembled WGS sequence"/>
</dbReference>
<protein>
    <submittedName>
        <fullName evidence="2">Uncharacterized protein</fullName>
    </submittedName>
</protein>
<reference evidence="2" key="1">
    <citation type="submission" date="2020-07" db="EMBL/GenBank/DDBJ databases">
        <title>The High-quality genome of the commercially important snow crab, Chionoecetes opilio.</title>
        <authorList>
            <person name="Jeong J.-H."/>
            <person name="Ryu S."/>
        </authorList>
    </citation>
    <scope>NUCLEOTIDE SEQUENCE</scope>
    <source>
        <strain evidence="2">MADBK_172401_WGS</strain>
        <tissue evidence="2">Digestive gland</tissue>
    </source>
</reference>
<feature type="transmembrane region" description="Helical" evidence="1">
    <location>
        <begin position="328"/>
        <end position="350"/>
    </location>
</feature>
<evidence type="ECO:0000313" key="3">
    <source>
        <dbReference type="Proteomes" id="UP000770661"/>
    </source>
</evidence>
<feature type="transmembrane region" description="Helical" evidence="1">
    <location>
        <begin position="295"/>
        <end position="316"/>
    </location>
</feature>
<dbReference type="EMBL" id="JACEEZ010009740">
    <property type="protein sequence ID" value="KAG0722338.1"/>
    <property type="molecule type" value="Genomic_DNA"/>
</dbReference>